<proteinExistence type="predicted"/>
<dbReference type="VEuPathDB" id="TriTrypDB:ADEAN_000611300"/>
<keyword evidence="3" id="KW-1185">Reference proteome</keyword>
<dbReference type="Proteomes" id="UP000515908">
    <property type="component" value="Chromosome 11"/>
</dbReference>
<accession>A0A7G2CK82</accession>
<dbReference type="InterPro" id="IPR027267">
    <property type="entry name" value="AH/BAR_dom_sf"/>
</dbReference>
<sequence>MENLLYSLGVSLEQFKGENGFQHLLQKSKLSLLSFVGEFDRTRDVIFEKRSQSVEKTRKYVLQLDQEFSDVTQTIDKLSNQVTNIFKIMRKFHQYCDSEIEIRNDSAPDSAPSDFSRYFNEIEALNASLRGAARDFLSTGETVKRLNQGAINQIELLHTAAKKSVALKQTELDTLRRKVQVKQAELSKYSPYHGEYANCERELNIASADLEVVGDLYLRELRNAMESTQYALEQTAMAGWSSCNVFLTQLAIFLRDSSSDTQKLSVQYNNIKNEQGVSKAITREKRGAAALSQHQQQSFAQPQNVEDLFSPSPATQNAPVNQEVRSAEVKPDSPGKVNLDDLFL</sequence>
<protein>
    <submittedName>
        <fullName evidence="2">Uncharacterized protein</fullName>
    </submittedName>
</protein>
<dbReference type="AlphaFoldDB" id="A0A7G2CK82"/>
<organism evidence="2 3">
    <name type="scientific">Angomonas deanei</name>
    <dbReference type="NCBI Taxonomy" id="59799"/>
    <lineage>
        <taxon>Eukaryota</taxon>
        <taxon>Discoba</taxon>
        <taxon>Euglenozoa</taxon>
        <taxon>Kinetoplastea</taxon>
        <taxon>Metakinetoplastina</taxon>
        <taxon>Trypanosomatida</taxon>
        <taxon>Trypanosomatidae</taxon>
        <taxon>Strigomonadinae</taxon>
        <taxon>Angomonas</taxon>
    </lineage>
</organism>
<evidence type="ECO:0000313" key="3">
    <source>
        <dbReference type="Proteomes" id="UP000515908"/>
    </source>
</evidence>
<name>A0A7G2CK82_9TRYP</name>
<reference evidence="2 3" key="1">
    <citation type="submission" date="2020-08" db="EMBL/GenBank/DDBJ databases">
        <authorList>
            <person name="Newling K."/>
            <person name="Davey J."/>
            <person name="Forrester S."/>
        </authorList>
    </citation>
    <scope>NUCLEOTIDE SEQUENCE [LARGE SCALE GENOMIC DNA]</scope>
    <source>
        <strain evidence="3">Crithidia deanei Carvalho (ATCC PRA-265)</strain>
    </source>
</reference>
<evidence type="ECO:0000313" key="2">
    <source>
        <dbReference type="EMBL" id="CAD2218622.1"/>
    </source>
</evidence>
<dbReference type="EMBL" id="LR877155">
    <property type="protein sequence ID" value="CAD2218622.1"/>
    <property type="molecule type" value="Genomic_DNA"/>
</dbReference>
<evidence type="ECO:0000256" key="1">
    <source>
        <dbReference type="SAM" id="MobiDB-lite"/>
    </source>
</evidence>
<feature type="compositionally biased region" description="Polar residues" evidence="1">
    <location>
        <begin position="312"/>
        <end position="324"/>
    </location>
</feature>
<dbReference type="SUPFAM" id="SSF103657">
    <property type="entry name" value="BAR/IMD domain-like"/>
    <property type="match status" value="1"/>
</dbReference>
<gene>
    <name evidence="2" type="ORF">ADEAN_000611300</name>
</gene>
<feature type="region of interest" description="Disordered" evidence="1">
    <location>
        <begin position="300"/>
        <end position="334"/>
    </location>
</feature>